<comment type="caution">
    <text evidence="6">The sequence shown here is derived from an EMBL/GenBank/DDBJ whole genome shotgun (WGS) entry which is preliminary data.</text>
</comment>
<evidence type="ECO:0000313" key="7">
    <source>
        <dbReference type="Proteomes" id="UP000579605"/>
    </source>
</evidence>
<dbReference type="RefSeq" id="WP_179788045.1">
    <property type="nucleotide sequence ID" value="NZ_BAAARR010000016.1"/>
</dbReference>
<evidence type="ECO:0000313" key="6">
    <source>
        <dbReference type="EMBL" id="NYH90504.1"/>
    </source>
</evidence>
<proteinExistence type="predicted"/>
<sequence>MSESVSQRGTSRTGTASPVTTTTGRAANVGLWVVQVVTALAFLFAALGKFGGDPMVVATFDKIGFGDWFRYFIGVLEVLGAVALFVPRLAGLAGLAFVALMVGAVVVTVAVVGGSVVLPLALLVLSAVIAWGRRRSTARLWDTLARR</sequence>
<reference evidence="6 7" key="1">
    <citation type="submission" date="2020-07" db="EMBL/GenBank/DDBJ databases">
        <title>Sequencing the genomes of 1000 actinobacteria strains.</title>
        <authorList>
            <person name="Klenk H.-P."/>
        </authorList>
    </citation>
    <scope>NUCLEOTIDE SEQUENCE [LARGE SCALE GENOMIC DNA]</scope>
    <source>
        <strain evidence="6 7">DSM 18448</strain>
    </source>
</reference>
<dbReference type="EMBL" id="JACBZH010000001">
    <property type="protein sequence ID" value="NYH90504.1"/>
    <property type="molecule type" value="Genomic_DNA"/>
</dbReference>
<dbReference type="GO" id="GO:0016020">
    <property type="term" value="C:membrane"/>
    <property type="evidence" value="ECO:0007669"/>
    <property type="project" value="UniProtKB-SubCell"/>
</dbReference>
<organism evidence="6 7">
    <name type="scientific">Actinopolymorpha rutila</name>
    <dbReference type="NCBI Taxonomy" id="446787"/>
    <lineage>
        <taxon>Bacteria</taxon>
        <taxon>Bacillati</taxon>
        <taxon>Actinomycetota</taxon>
        <taxon>Actinomycetes</taxon>
        <taxon>Propionibacteriales</taxon>
        <taxon>Actinopolymorphaceae</taxon>
        <taxon>Actinopolymorpha</taxon>
    </lineage>
</organism>
<keyword evidence="3 5" id="KW-1133">Transmembrane helix</keyword>
<dbReference type="Proteomes" id="UP000579605">
    <property type="component" value="Unassembled WGS sequence"/>
</dbReference>
<keyword evidence="7" id="KW-1185">Reference proteome</keyword>
<gene>
    <name evidence="6" type="ORF">F4554_003142</name>
</gene>
<protein>
    <submittedName>
        <fullName evidence="6">Putative membrane protein YphA (DoxX/SURF4 family)</fullName>
    </submittedName>
</protein>
<dbReference type="Pfam" id="PF13564">
    <property type="entry name" value="DoxX_2"/>
    <property type="match status" value="1"/>
</dbReference>
<feature type="transmembrane region" description="Helical" evidence="5">
    <location>
        <begin position="98"/>
        <end position="131"/>
    </location>
</feature>
<comment type="subcellular location">
    <subcellularLocation>
        <location evidence="1">Membrane</location>
        <topology evidence="1">Multi-pass membrane protein</topology>
    </subcellularLocation>
</comment>
<keyword evidence="2 5" id="KW-0812">Transmembrane</keyword>
<accession>A0A852ZC64</accession>
<evidence type="ECO:0000256" key="1">
    <source>
        <dbReference type="ARBA" id="ARBA00004141"/>
    </source>
</evidence>
<evidence type="ECO:0000256" key="3">
    <source>
        <dbReference type="ARBA" id="ARBA00022989"/>
    </source>
</evidence>
<evidence type="ECO:0000256" key="2">
    <source>
        <dbReference type="ARBA" id="ARBA00022692"/>
    </source>
</evidence>
<name>A0A852ZC64_9ACTN</name>
<dbReference type="AlphaFoldDB" id="A0A852ZC64"/>
<evidence type="ECO:0000256" key="5">
    <source>
        <dbReference type="SAM" id="Phobius"/>
    </source>
</evidence>
<feature type="transmembrane region" description="Helical" evidence="5">
    <location>
        <begin position="68"/>
        <end position="86"/>
    </location>
</feature>
<feature type="transmembrane region" description="Helical" evidence="5">
    <location>
        <begin position="29"/>
        <end position="47"/>
    </location>
</feature>
<evidence type="ECO:0000256" key="4">
    <source>
        <dbReference type="ARBA" id="ARBA00023136"/>
    </source>
</evidence>
<dbReference type="InterPro" id="IPR032808">
    <property type="entry name" value="DoxX"/>
</dbReference>
<keyword evidence="4 5" id="KW-0472">Membrane</keyword>